<dbReference type="Gene3D" id="3.40.50.2020">
    <property type="match status" value="1"/>
</dbReference>
<feature type="domain" description="Phosphoribosyltransferase" evidence="8">
    <location>
        <begin position="47"/>
        <end position="157"/>
    </location>
</feature>
<feature type="binding site" evidence="7">
    <location>
        <position position="125"/>
    </location>
    <ligand>
        <name>orotate</name>
        <dbReference type="ChEBI" id="CHEBI:30839"/>
    </ligand>
</feature>
<keyword evidence="4 7" id="KW-0808">Transferase</keyword>
<dbReference type="HAMAP" id="MF_01208">
    <property type="entry name" value="PyrE"/>
    <property type="match status" value="1"/>
</dbReference>
<dbReference type="PANTHER" id="PTHR19278">
    <property type="entry name" value="OROTATE PHOSPHORIBOSYLTRANSFERASE"/>
    <property type="match status" value="1"/>
</dbReference>
<keyword evidence="10" id="KW-1185">Reference proteome</keyword>
<feature type="binding site" description="in other chain" evidence="7">
    <location>
        <begin position="121"/>
        <end position="129"/>
    </location>
    <ligand>
        <name>5-phospho-alpha-D-ribose 1-diphosphate</name>
        <dbReference type="ChEBI" id="CHEBI:58017"/>
        <note>ligand shared between dimeric partners</note>
    </ligand>
</feature>
<keyword evidence="6 7" id="KW-0665">Pyrimidine biosynthesis</keyword>
<evidence type="ECO:0000256" key="5">
    <source>
        <dbReference type="ARBA" id="ARBA00022842"/>
    </source>
</evidence>
<protein>
    <recommendedName>
        <fullName evidence="2 7">Orotate phosphoribosyltransferase</fullName>
        <shortName evidence="7">OPRT</shortName>
        <shortName evidence="7">OPRTase</shortName>
        <ecNumber evidence="2 7">2.4.2.10</ecNumber>
    </recommendedName>
</protein>
<comment type="cofactor">
    <cofactor evidence="7">
        <name>Mg(2+)</name>
        <dbReference type="ChEBI" id="CHEBI:18420"/>
    </cofactor>
</comment>
<evidence type="ECO:0000256" key="6">
    <source>
        <dbReference type="ARBA" id="ARBA00022975"/>
    </source>
</evidence>
<dbReference type="EC" id="2.4.2.10" evidence="2 7"/>
<dbReference type="EMBL" id="FRDJ01000007">
    <property type="protein sequence ID" value="SHN63971.1"/>
    <property type="molecule type" value="Genomic_DNA"/>
</dbReference>
<dbReference type="Proteomes" id="UP000184207">
    <property type="component" value="Unassembled WGS sequence"/>
</dbReference>
<dbReference type="GO" id="GO:0004588">
    <property type="term" value="F:orotate phosphoribosyltransferase activity"/>
    <property type="evidence" value="ECO:0007669"/>
    <property type="project" value="UniProtKB-UniRule"/>
</dbReference>
<dbReference type="GO" id="GO:0044205">
    <property type="term" value="P:'de novo' UMP biosynthetic process"/>
    <property type="evidence" value="ECO:0007669"/>
    <property type="project" value="UniProtKB-UniRule"/>
</dbReference>
<dbReference type="GO" id="GO:0000287">
    <property type="term" value="F:magnesium ion binding"/>
    <property type="evidence" value="ECO:0007669"/>
    <property type="project" value="UniProtKB-UniRule"/>
</dbReference>
<comment type="catalytic activity">
    <reaction evidence="7">
        <text>orotidine 5'-phosphate + diphosphate = orotate + 5-phospho-alpha-D-ribose 1-diphosphate</text>
        <dbReference type="Rhea" id="RHEA:10380"/>
        <dbReference type="ChEBI" id="CHEBI:30839"/>
        <dbReference type="ChEBI" id="CHEBI:33019"/>
        <dbReference type="ChEBI" id="CHEBI:57538"/>
        <dbReference type="ChEBI" id="CHEBI:58017"/>
        <dbReference type="EC" id="2.4.2.10"/>
    </reaction>
</comment>
<dbReference type="InterPro" id="IPR006273">
    <property type="entry name" value="Orotate_PRibTrfase_bac"/>
</dbReference>
<dbReference type="PANTHER" id="PTHR19278:SF9">
    <property type="entry name" value="URIDINE 5'-MONOPHOSPHATE SYNTHASE"/>
    <property type="match status" value="1"/>
</dbReference>
<evidence type="ECO:0000313" key="10">
    <source>
        <dbReference type="Proteomes" id="UP000184207"/>
    </source>
</evidence>
<comment type="similarity">
    <text evidence="7">Belongs to the purine/pyrimidine phosphoribosyltransferase family. PyrE subfamily.</text>
</comment>
<evidence type="ECO:0000256" key="4">
    <source>
        <dbReference type="ARBA" id="ARBA00022679"/>
    </source>
</evidence>
<dbReference type="AlphaFoldDB" id="A0A1M7SZX2"/>
<feature type="binding site" evidence="7">
    <location>
        <position position="153"/>
    </location>
    <ligand>
        <name>orotate</name>
        <dbReference type="ChEBI" id="CHEBI:30839"/>
    </ligand>
</feature>
<dbReference type="Pfam" id="PF00156">
    <property type="entry name" value="Pribosyltran"/>
    <property type="match status" value="1"/>
</dbReference>
<dbReference type="GO" id="GO:0019856">
    <property type="term" value="P:pyrimidine nucleobase biosynthetic process"/>
    <property type="evidence" value="ECO:0007669"/>
    <property type="project" value="InterPro"/>
</dbReference>
<evidence type="ECO:0000256" key="3">
    <source>
        <dbReference type="ARBA" id="ARBA00022676"/>
    </source>
</evidence>
<evidence type="ECO:0000256" key="1">
    <source>
        <dbReference type="ARBA" id="ARBA00004889"/>
    </source>
</evidence>
<comment type="caution">
    <text evidence="7">Lacks conserved residue(s) required for the propagation of feature annotation.</text>
</comment>
<comment type="subunit">
    <text evidence="7">Homodimer.</text>
</comment>
<evidence type="ECO:0000256" key="2">
    <source>
        <dbReference type="ARBA" id="ARBA00011971"/>
    </source>
</evidence>
<keyword evidence="5 7" id="KW-0460">Magnesium</keyword>
<dbReference type="SUPFAM" id="SSF53271">
    <property type="entry name" value="PRTase-like"/>
    <property type="match status" value="1"/>
</dbReference>
<organism evidence="9 10">
    <name type="scientific">Fervidobacterium gondwanense DSM 13020</name>
    <dbReference type="NCBI Taxonomy" id="1121883"/>
    <lineage>
        <taxon>Bacteria</taxon>
        <taxon>Thermotogati</taxon>
        <taxon>Thermotogota</taxon>
        <taxon>Thermotogae</taxon>
        <taxon>Thermotogales</taxon>
        <taxon>Fervidobacteriaceae</taxon>
        <taxon>Fervidobacterium</taxon>
    </lineage>
</organism>
<sequence>MERTGDMEKRVLEILKETNALLEGHFILSSGLHSTNYVQCAKVFEYPKYGEEVGKLLAEKIKASNIEIDVVVGPALGGVIVAYEVARSLGVRGIFTEREDGLMKLRRGFEIRENEKVLIVEDVVTTGKSTLEVVEVVNSCGGEIVGFASIINRSGKENPFGQRKPYFYLVKLDFPTYNPENCPLCESNIPAIKPGSRKLNAK</sequence>
<dbReference type="STRING" id="1121883.SAMN02745226_01403"/>
<proteinExistence type="inferred from homology"/>
<dbReference type="NCBIfam" id="TIGR01367">
    <property type="entry name" value="pyrE_Therm"/>
    <property type="match status" value="1"/>
</dbReference>
<dbReference type="UniPathway" id="UPA00070">
    <property type="reaction ID" value="UER00119"/>
</dbReference>
<evidence type="ECO:0000259" key="8">
    <source>
        <dbReference type="Pfam" id="PF00156"/>
    </source>
</evidence>
<gene>
    <name evidence="7" type="primary">pyrE</name>
    <name evidence="9" type="ORF">SAMN02745226_01403</name>
</gene>
<dbReference type="InterPro" id="IPR029057">
    <property type="entry name" value="PRTase-like"/>
</dbReference>
<comment type="pathway">
    <text evidence="1 7">Pyrimidine metabolism; UMP biosynthesis via de novo pathway; UMP from orotate: step 1/2.</text>
</comment>
<accession>A0A1M7SZX2</accession>
<keyword evidence="3 7" id="KW-0328">Glycosyltransferase</keyword>
<dbReference type="InterPro" id="IPR023031">
    <property type="entry name" value="OPRT"/>
</dbReference>
<comment type="function">
    <text evidence="7">Catalyzes the transfer of a ribosyl phosphate group from 5-phosphoribose 1-diphosphate to orotate, leading to the formation of orotidine monophosphate (OMP).</text>
</comment>
<reference evidence="10" key="1">
    <citation type="submission" date="2016-12" db="EMBL/GenBank/DDBJ databases">
        <authorList>
            <person name="Varghese N."/>
            <person name="Submissions S."/>
        </authorList>
    </citation>
    <scope>NUCLEOTIDE SEQUENCE [LARGE SCALE GENOMIC DNA]</scope>
    <source>
        <strain evidence="10">DSM 13020</strain>
    </source>
</reference>
<evidence type="ECO:0000256" key="7">
    <source>
        <dbReference type="HAMAP-Rule" id="MF_01208"/>
    </source>
</evidence>
<dbReference type="CDD" id="cd06223">
    <property type="entry name" value="PRTases_typeI"/>
    <property type="match status" value="1"/>
</dbReference>
<name>A0A1M7SZX2_FERGO</name>
<evidence type="ECO:0000313" key="9">
    <source>
        <dbReference type="EMBL" id="SHN63971.1"/>
    </source>
</evidence>
<dbReference type="InterPro" id="IPR000836">
    <property type="entry name" value="PRTase_dom"/>
</dbReference>